<comment type="caution">
    <text evidence="3">The sequence shown here is derived from an EMBL/GenBank/DDBJ whole genome shotgun (WGS) entry which is preliminary data.</text>
</comment>
<sequence>MATEKQPLLSDPPAYSASSQSPGDQQNQQASSTANAQALPPQPLSTASASSSTSYQSSAPHGHVLVLDSTESALIFCPFCASNVVTVVEEPQDCLAYLTSMFLCLTAIPLCVHVPRCGPRCKEAVHRCPECRLCLAVVPA</sequence>
<feature type="compositionally biased region" description="Low complexity" evidence="1">
    <location>
        <begin position="25"/>
        <end position="59"/>
    </location>
</feature>
<organism evidence="3 4">
    <name type="scientific">Chytriomyces confervae</name>
    <dbReference type="NCBI Taxonomy" id="246404"/>
    <lineage>
        <taxon>Eukaryota</taxon>
        <taxon>Fungi</taxon>
        <taxon>Fungi incertae sedis</taxon>
        <taxon>Chytridiomycota</taxon>
        <taxon>Chytridiomycota incertae sedis</taxon>
        <taxon>Chytridiomycetes</taxon>
        <taxon>Chytridiales</taxon>
        <taxon>Chytriomycetaceae</taxon>
        <taxon>Chytriomyces</taxon>
    </lineage>
</organism>
<feature type="region of interest" description="Disordered" evidence="1">
    <location>
        <begin position="1"/>
        <end position="59"/>
    </location>
</feature>
<protein>
    <recommendedName>
        <fullName evidence="2">LITAF domain-containing protein</fullName>
    </recommendedName>
</protein>
<proteinExistence type="predicted"/>
<accession>A0A507EGX7</accession>
<dbReference type="OrthoDB" id="2156426at2759"/>
<reference evidence="3 4" key="1">
    <citation type="journal article" date="2019" name="Sci. Rep.">
        <title>Comparative genomics of chytrid fungi reveal insights into the obligate biotrophic and pathogenic lifestyle of Synchytrium endobioticum.</title>
        <authorList>
            <person name="van de Vossenberg B.T.L.H."/>
            <person name="Warris S."/>
            <person name="Nguyen H.D.T."/>
            <person name="van Gent-Pelzer M.P.E."/>
            <person name="Joly D.L."/>
            <person name="van de Geest H.C."/>
            <person name="Bonants P.J.M."/>
            <person name="Smith D.S."/>
            <person name="Levesque C.A."/>
            <person name="van der Lee T.A.J."/>
        </authorList>
    </citation>
    <scope>NUCLEOTIDE SEQUENCE [LARGE SCALE GENOMIC DNA]</scope>
    <source>
        <strain evidence="3 4">CBS 675.73</strain>
    </source>
</reference>
<dbReference type="AlphaFoldDB" id="A0A507EGX7"/>
<dbReference type="PROSITE" id="PS51837">
    <property type="entry name" value="LITAF"/>
    <property type="match status" value="1"/>
</dbReference>
<dbReference type="SMART" id="SM00714">
    <property type="entry name" value="LITAF"/>
    <property type="match status" value="1"/>
</dbReference>
<evidence type="ECO:0000256" key="1">
    <source>
        <dbReference type="SAM" id="MobiDB-lite"/>
    </source>
</evidence>
<dbReference type="InterPro" id="IPR006629">
    <property type="entry name" value="LITAF"/>
</dbReference>
<evidence type="ECO:0000313" key="4">
    <source>
        <dbReference type="Proteomes" id="UP000320333"/>
    </source>
</evidence>
<evidence type="ECO:0000313" key="3">
    <source>
        <dbReference type="EMBL" id="TPX63032.1"/>
    </source>
</evidence>
<name>A0A507EGX7_9FUNG</name>
<evidence type="ECO:0000259" key="2">
    <source>
        <dbReference type="PROSITE" id="PS51837"/>
    </source>
</evidence>
<dbReference type="Pfam" id="PF10601">
    <property type="entry name" value="zf-LITAF-like"/>
    <property type="match status" value="1"/>
</dbReference>
<keyword evidence="4" id="KW-1185">Reference proteome</keyword>
<gene>
    <name evidence="3" type="ORF">CcCBS67573_g08787</name>
</gene>
<dbReference type="EMBL" id="QEAP01000636">
    <property type="protein sequence ID" value="TPX63032.1"/>
    <property type="molecule type" value="Genomic_DNA"/>
</dbReference>
<dbReference type="Proteomes" id="UP000320333">
    <property type="component" value="Unassembled WGS sequence"/>
</dbReference>
<feature type="domain" description="LITAF" evidence="2">
    <location>
        <begin position="53"/>
        <end position="140"/>
    </location>
</feature>